<dbReference type="HOGENOM" id="CLU_297501_0_0_10"/>
<proteinExistence type="predicted"/>
<keyword evidence="4" id="KW-1185">Reference proteome</keyword>
<dbReference type="Pfam" id="PF19543">
    <property type="entry name" value="GH123_N"/>
    <property type="match status" value="1"/>
</dbReference>
<evidence type="ECO:0000259" key="2">
    <source>
        <dbReference type="Pfam" id="PF19543"/>
    </source>
</evidence>
<dbReference type="OrthoDB" id="601823at2"/>
<dbReference type="InterPro" id="IPR045711">
    <property type="entry name" value="GH123-like_N"/>
</dbReference>
<dbReference type="PATRIC" id="fig|1433126.3.peg.1013"/>
<dbReference type="AlphaFoldDB" id="A0A060RBE2"/>
<reference evidence="3 4" key="1">
    <citation type="journal article" date="2015" name="Genome Announc.">
        <title>Complete Genome Sequence of the Novel Leech Symbiont Mucinivorans hirudinis M3T.</title>
        <authorList>
            <person name="Nelson M.C."/>
            <person name="Bomar L."/>
            <person name="Graf J."/>
        </authorList>
    </citation>
    <scope>NUCLEOTIDE SEQUENCE [LARGE SCALE GENOMIC DNA]</scope>
    <source>
        <strain evidence="4">M3</strain>
    </source>
</reference>
<evidence type="ECO:0000313" key="3">
    <source>
        <dbReference type="EMBL" id="CDN31113.1"/>
    </source>
</evidence>
<feature type="signal peptide" evidence="1">
    <location>
        <begin position="1"/>
        <end position="19"/>
    </location>
</feature>
<feature type="chain" id="PRO_5001586207" description="Glycoside hydrolase 123-like N-terminal domain-containing protein" evidence="1">
    <location>
        <begin position="20"/>
        <end position="1004"/>
    </location>
</feature>
<protein>
    <recommendedName>
        <fullName evidence="2">Glycoside hydrolase 123-like N-terminal domain-containing protein</fullName>
    </recommendedName>
</protein>
<dbReference type="EMBL" id="HG934468">
    <property type="protein sequence ID" value="CDN31113.1"/>
    <property type="molecule type" value="Genomic_DNA"/>
</dbReference>
<dbReference type="Proteomes" id="UP000027616">
    <property type="component" value="Chromosome I"/>
</dbReference>
<evidence type="ECO:0000256" key="1">
    <source>
        <dbReference type="SAM" id="SignalP"/>
    </source>
</evidence>
<dbReference type="STRING" id="1433126.BN938_1015"/>
<gene>
    <name evidence="3" type="ORF">BN938_1015</name>
</gene>
<feature type="domain" description="Glycoside hydrolase 123-like N-terminal" evidence="2">
    <location>
        <begin position="36"/>
        <end position="1003"/>
    </location>
</feature>
<sequence>MKKLLTLLLPLISFAAASAQPQDNIKYTTPNFIKIWNDALGNHRAIIEVSQPSQAIELDFLWRRHDKDPQNRRFILINAQDGSQIKNILRKEVNNERCNIVFGPVNTATEYYLYYLPYPIHTGWGGFGADYLKSEDAPDGEWVAKIGKDLPKAKVQTIQARTEFDSFYPMEVTALASETADYKSKNSDKMLLFPEDRSFQIRMRDAIPQKWLSTKQGSAFAGRAERNEYYAYQIGVWAAGGALDNLKVEWSDLKSGNNTILKKDITCFNTEGYNPRGEYFTKNISVKEGIIQPLWFGVDIAESATAGTYRGTVTISAEGVAPKSVDVAIEISDKVTADRGDSELWRHSRLRWLNSRAGIGNEPTKGYTNVEVDGNKLSVKGRQVVLGDDGLPHSIKAKDNEILAGGIEFIIQTDKGNTVLRTGKPEYTLQDNGRVEWTTIGANDEMKLNCRAALEFDGWVNYIYTITPLKNIKVKDIRLNISMRGEVARYMMGMGLEGGNVPSAHSSKWFGAKQSDKPIISTTSDAPVKLDGLQDSFWVGNSDAGLSVELRGASYTGPLLNLYRPAPPVSWNNGGKGGFVIKKEGGKVLASVYSGERELKPNETIVFDFAFIITPVKSIDYKSQFNDRYYHNGSNPTPAEEDIAAGVKVINVHHANELNPYINYPFLTTAQIKNFTDYWHSKDVKVKLYYTIRELTNNVPEIWALRSLGNEILGSGRGGGYPWLREHLVDDYLPQWYQYLGPVNSADASIVNSPGESRWYNYYIEGLGWLVKNLGINGIYLDDVTYGRDMLKRMRRVMDANGDCAIDLHSNTGFSRGAVIQYTEFFPYVDKLWFGESFYYNRMSPENWLVEVSGIPFGLMGDMLHRGGNRWRGMVYGMTVRHPWMTDGILCDPRPVWKVWDNFGIADSKMVGYWRADAPVRTSNDKILATTYINPNGEILVAVGSWAEKPTDFTLKIDWKALGINPATARIVQPEIVDFQSSAEYKATDKIRIEPTKGYLIYIR</sequence>
<organism evidence="3 4">
    <name type="scientific">Mucinivorans hirudinis</name>
    <dbReference type="NCBI Taxonomy" id="1433126"/>
    <lineage>
        <taxon>Bacteria</taxon>
        <taxon>Pseudomonadati</taxon>
        <taxon>Bacteroidota</taxon>
        <taxon>Bacteroidia</taxon>
        <taxon>Bacteroidales</taxon>
        <taxon>Rikenellaceae</taxon>
        <taxon>Mucinivorans</taxon>
    </lineage>
</organism>
<keyword evidence="1" id="KW-0732">Signal</keyword>
<dbReference type="KEGG" id="rbc:BN938_1015"/>
<name>A0A060RBE2_9BACT</name>
<dbReference type="eggNOG" id="ENOG502Z8VG">
    <property type="taxonomic scope" value="Bacteria"/>
</dbReference>
<accession>A0A060RBE2</accession>
<evidence type="ECO:0000313" key="4">
    <source>
        <dbReference type="Proteomes" id="UP000027616"/>
    </source>
</evidence>